<dbReference type="PANTHER" id="PTHR12718">
    <property type="entry name" value="CELL CYCLE CONTROL PROTEIN CWF15"/>
    <property type="match status" value="1"/>
</dbReference>
<dbReference type="PANTHER" id="PTHR12718:SF2">
    <property type="entry name" value="SPLICEOSOME-ASSOCIATED PROTEIN CWC15 HOMOLOG"/>
    <property type="match status" value="1"/>
</dbReference>
<gene>
    <name evidence="5" type="ORF">GAYE_SCF66G6827</name>
</gene>
<dbReference type="GO" id="GO:0071013">
    <property type="term" value="C:catalytic step 2 spliceosome"/>
    <property type="evidence" value="ECO:0007669"/>
    <property type="project" value="TreeGrafter"/>
</dbReference>
<dbReference type="EMBL" id="JANCYU010000071">
    <property type="protein sequence ID" value="KAK4528879.1"/>
    <property type="molecule type" value="Genomic_DNA"/>
</dbReference>
<evidence type="ECO:0000256" key="4">
    <source>
        <dbReference type="SAM" id="MobiDB-lite"/>
    </source>
</evidence>
<keyword evidence="6" id="KW-1185">Reference proteome</keyword>
<evidence type="ECO:0008006" key="7">
    <source>
        <dbReference type="Google" id="ProtNLM"/>
    </source>
</evidence>
<evidence type="ECO:0000256" key="2">
    <source>
        <dbReference type="ARBA" id="ARBA00022664"/>
    </source>
</evidence>
<dbReference type="InterPro" id="IPR006973">
    <property type="entry name" value="Cwf_Cwc_15"/>
</dbReference>
<evidence type="ECO:0000313" key="5">
    <source>
        <dbReference type="EMBL" id="KAK4528879.1"/>
    </source>
</evidence>
<accession>A0AAV9INP3</accession>
<sequence>MTTAHRPTWNPAKGGNEQGGFRLNVPSAKVSARDLPGHLTLKERGRGQGTAEELQTRDLKRELEEKEQRYRKRAKTDELELVQPSTTVDREPGEKEDDLDADVWLDDQEQQQQDEEEQDAQGDKIDEEASEDDDEEEDELLKELERIKREREEERRRKEEEERVKQENLEWERAVRGNPLLNVGESKPSFKVRRRWDDDVVFRKQNDNPVVEKEQGFINDTVRNEFHRKFLERYIK</sequence>
<comment type="caution">
    <text evidence="5">The sequence shown here is derived from an EMBL/GenBank/DDBJ whole genome shotgun (WGS) entry which is preliminary data.</text>
</comment>
<feature type="compositionally biased region" description="Basic and acidic residues" evidence="4">
    <location>
        <begin position="54"/>
        <end position="68"/>
    </location>
</feature>
<feature type="region of interest" description="Disordered" evidence="4">
    <location>
        <begin position="1"/>
        <end position="143"/>
    </location>
</feature>
<dbReference type="AlphaFoldDB" id="A0AAV9INP3"/>
<dbReference type="GO" id="GO:0003723">
    <property type="term" value="F:RNA binding"/>
    <property type="evidence" value="ECO:0007669"/>
    <property type="project" value="TreeGrafter"/>
</dbReference>
<comment type="similarity">
    <text evidence="1">Belongs to the CWC15 family.</text>
</comment>
<keyword evidence="3" id="KW-0508">mRNA splicing</keyword>
<dbReference type="Pfam" id="PF04889">
    <property type="entry name" value="Cwf_Cwc_15"/>
    <property type="match status" value="1"/>
</dbReference>
<protein>
    <recommendedName>
        <fullName evidence="7">Cwf15/Cwc15 cell cycle control protein</fullName>
    </recommendedName>
</protein>
<name>A0AAV9INP3_9RHOD</name>
<evidence type="ECO:0000256" key="1">
    <source>
        <dbReference type="ARBA" id="ARBA00006644"/>
    </source>
</evidence>
<dbReference type="GO" id="GO:0045292">
    <property type="term" value="P:mRNA cis splicing, via spliceosome"/>
    <property type="evidence" value="ECO:0007669"/>
    <property type="project" value="TreeGrafter"/>
</dbReference>
<evidence type="ECO:0000313" key="6">
    <source>
        <dbReference type="Proteomes" id="UP001300502"/>
    </source>
</evidence>
<dbReference type="Proteomes" id="UP001300502">
    <property type="component" value="Unassembled WGS sequence"/>
</dbReference>
<keyword evidence="2" id="KW-0507">mRNA processing</keyword>
<evidence type="ECO:0000256" key="3">
    <source>
        <dbReference type="ARBA" id="ARBA00023187"/>
    </source>
</evidence>
<reference evidence="5 6" key="1">
    <citation type="submission" date="2022-07" db="EMBL/GenBank/DDBJ databases">
        <title>Genome-wide signatures of adaptation to extreme environments.</title>
        <authorList>
            <person name="Cho C.H."/>
            <person name="Yoon H.S."/>
        </authorList>
    </citation>
    <scope>NUCLEOTIDE SEQUENCE [LARGE SCALE GENOMIC DNA]</scope>
    <source>
        <strain evidence="5 6">108.79 E11</strain>
    </source>
</reference>
<feature type="compositionally biased region" description="Acidic residues" evidence="4">
    <location>
        <begin position="94"/>
        <end position="140"/>
    </location>
</feature>
<feature type="compositionally biased region" description="Basic and acidic residues" evidence="4">
    <location>
        <begin position="31"/>
        <end position="46"/>
    </location>
</feature>
<organism evidence="5 6">
    <name type="scientific">Galdieria yellowstonensis</name>
    <dbReference type="NCBI Taxonomy" id="3028027"/>
    <lineage>
        <taxon>Eukaryota</taxon>
        <taxon>Rhodophyta</taxon>
        <taxon>Bangiophyceae</taxon>
        <taxon>Galdieriales</taxon>
        <taxon>Galdieriaceae</taxon>
        <taxon>Galdieria</taxon>
    </lineage>
</organism>
<proteinExistence type="inferred from homology"/>